<dbReference type="SUPFAM" id="SSF49384">
    <property type="entry name" value="Carbohydrate-binding domain"/>
    <property type="match status" value="2"/>
</dbReference>
<dbReference type="EMBL" id="FOYZ01000004">
    <property type="protein sequence ID" value="SFR71765.1"/>
    <property type="molecule type" value="Genomic_DNA"/>
</dbReference>
<dbReference type="SUPFAM" id="SSF53474">
    <property type="entry name" value="alpha/beta-Hydrolases"/>
    <property type="match status" value="1"/>
</dbReference>
<dbReference type="PANTHER" id="PTHR37467">
    <property type="entry name" value="EXPORTED CALCIUM-BINDING GLYCOPROTEIN-RELATED"/>
    <property type="match status" value="1"/>
</dbReference>
<feature type="compositionally biased region" description="Basic and acidic residues" evidence="5">
    <location>
        <begin position="336"/>
        <end position="348"/>
    </location>
</feature>
<evidence type="ECO:0000256" key="4">
    <source>
        <dbReference type="ARBA" id="ARBA00022837"/>
    </source>
</evidence>
<keyword evidence="2" id="KW-0964">Secreted</keyword>
<dbReference type="GO" id="GO:0006629">
    <property type="term" value="P:lipid metabolic process"/>
    <property type="evidence" value="ECO:0007669"/>
    <property type="project" value="InterPro"/>
</dbReference>
<dbReference type="STRING" id="37658.SAMN05661086_01254"/>
<dbReference type="InterPro" id="IPR001919">
    <property type="entry name" value="CBD2"/>
</dbReference>
<dbReference type="InterPro" id="IPR002921">
    <property type="entry name" value="Fungal_lipase-type"/>
</dbReference>
<feature type="domain" description="CBM2" evidence="6">
    <location>
        <begin position="142"/>
        <end position="255"/>
    </location>
</feature>
<evidence type="ECO:0000256" key="1">
    <source>
        <dbReference type="ARBA" id="ARBA00004613"/>
    </source>
</evidence>
<dbReference type="InterPro" id="IPR012291">
    <property type="entry name" value="CBM2_carb-bd_dom_sf"/>
</dbReference>
<keyword evidence="3" id="KW-0732">Signal</keyword>
<dbReference type="InterPro" id="IPR059100">
    <property type="entry name" value="TSP3_bac"/>
</dbReference>
<proteinExistence type="predicted"/>
<evidence type="ECO:0000256" key="5">
    <source>
        <dbReference type="SAM" id="MobiDB-lite"/>
    </source>
</evidence>
<protein>
    <submittedName>
        <fullName evidence="7">Cellulose binding domain-containing protein</fullName>
    </submittedName>
</protein>
<sequence length="1105" mass="121140">MKGKRKKSVRNLVTMLVIMSMLMGMINHIELAAATTETKSVFQGDGYEVTFSLNNQWENEFQGELEIKNTGQETMENWYLMFEWNGEISSIWNGDIVNHQDGIYILKNAGWNQDIQAGETVVVGFSGVTEGEIVLPTAYGIPTQRVTADSSDYQITLEYSSVWESGYQASLTITNLTEKTLADWSVSFEFGNEITSAINGVIQEQTGHNYVIQHSTYEKNIEPGSSVTVILSGGQADTRFYPEEFELSYVDFAGNQEEENSVTDENLDTDSDGLLDWQEEYYNSSIDSADTDQDGLSDFDEVTIFHSDPASCDTDENGLMDGEEDLDGDGVTNLEEQTRNTAPEKADTDGDGISDGDEILLYHTAPVLSDTDKDGLEDGEELALGLNPLEQCSDGITLDGKRLISQSLSKENIEEGLLTEEGILVPELSGSVAGNINKHISILSKDTVLDAFAESGALIGEPVEVVSSYLEPVELNLTFHFAQMTASYEEERINNLSICRLENSSLIPLSTEISIENQTLSTKIKKEGIYFVMEVNTGLNSVGIHVEENLDGAAVSLLSEEKFVQGNNQAAAMAVSGETWVLLSDYQYVKLNGPVASTSTVDTDGDGVTDYKELGTLKAVTMTALINTFLVANGIPSEYYSGKTTIYVYNYVSNPTLTDTDFDGRNDNIDTAPRSGVFTGKLKDSGADISADISYTLDYRTFFGSSSDYNSALSVTSSVYAAGAYNNITILNSANATTYSLNALMAYQGFSDVKVYKLSSAYTDYHLSEVTIGHRKVTYNGVTKEVVAVVVRGTNSTLAEWASNFDVGDTSTYTTSSDWAVKANHKGFDIAATRILKYLTTYLAAYVNSSVTKAIWVTGHSRGAAISNILGARLVDKGYTTFAYTYAAPNTTTAATAKNYKSIFNIMNSDDFVPYLPMTAWGFTRYGRTATVSLADNYESEWEKLTGIWDYNPDTYGMQDTINSLAKIAKDRVDCYKYTCSCHGDGSKNNITITNYGMSKSSREGAIAKIPVNALAYCKITRYTGFLCVGWNFDCCQTPSYFMQVLAAQMAGTISTYRFVVELDVADRYEDAKSNIIASAIGGLEHPHYAESYYVLANHVKASNF</sequence>
<dbReference type="Proteomes" id="UP000199659">
    <property type="component" value="Unassembled WGS sequence"/>
</dbReference>
<evidence type="ECO:0000256" key="3">
    <source>
        <dbReference type="ARBA" id="ARBA00022729"/>
    </source>
</evidence>
<feature type="region of interest" description="Disordered" evidence="5">
    <location>
        <begin position="307"/>
        <end position="351"/>
    </location>
</feature>
<dbReference type="GO" id="GO:0005509">
    <property type="term" value="F:calcium ion binding"/>
    <property type="evidence" value="ECO:0007669"/>
    <property type="project" value="InterPro"/>
</dbReference>
<dbReference type="PROSITE" id="PS51173">
    <property type="entry name" value="CBM2"/>
    <property type="match status" value="2"/>
</dbReference>
<evidence type="ECO:0000259" key="6">
    <source>
        <dbReference type="PROSITE" id="PS51173"/>
    </source>
</evidence>
<evidence type="ECO:0000313" key="7">
    <source>
        <dbReference type="EMBL" id="SFR71765.1"/>
    </source>
</evidence>
<dbReference type="GO" id="GO:0004553">
    <property type="term" value="F:hydrolase activity, hydrolyzing O-glycosyl compounds"/>
    <property type="evidence" value="ECO:0007669"/>
    <property type="project" value="InterPro"/>
</dbReference>
<comment type="subcellular location">
    <subcellularLocation>
        <location evidence="1">Secreted</location>
    </subcellularLocation>
</comment>
<dbReference type="InterPro" id="IPR028974">
    <property type="entry name" value="TSP_type-3_rpt"/>
</dbReference>
<reference evidence="7 8" key="1">
    <citation type="submission" date="2016-10" db="EMBL/GenBank/DDBJ databases">
        <authorList>
            <person name="de Groot N.N."/>
        </authorList>
    </citation>
    <scope>NUCLEOTIDE SEQUENCE [LARGE SCALE GENOMIC DNA]</scope>
    <source>
        <strain evidence="7 8">743A</strain>
    </source>
</reference>
<name>A0A1I6IYE2_9FIRM</name>
<dbReference type="Pfam" id="PF00553">
    <property type="entry name" value="CBM_2"/>
    <property type="match status" value="2"/>
</dbReference>
<dbReference type="GO" id="GO:0005975">
    <property type="term" value="P:carbohydrate metabolic process"/>
    <property type="evidence" value="ECO:0007669"/>
    <property type="project" value="InterPro"/>
</dbReference>
<organism evidence="7 8">
    <name type="scientific">Anaeromicropila populeti</name>
    <dbReference type="NCBI Taxonomy" id="37658"/>
    <lineage>
        <taxon>Bacteria</taxon>
        <taxon>Bacillati</taxon>
        <taxon>Bacillota</taxon>
        <taxon>Clostridia</taxon>
        <taxon>Lachnospirales</taxon>
        <taxon>Lachnospiraceae</taxon>
        <taxon>Anaeromicropila</taxon>
    </lineage>
</organism>
<dbReference type="SUPFAM" id="SSF103647">
    <property type="entry name" value="TSP type-3 repeat"/>
    <property type="match status" value="1"/>
</dbReference>
<dbReference type="Pfam" id="PF18884">
    <property type="entry name" value="TSP3_bac"/>
    <property type="match status" value="4"/>
</dbReference>
<keyword evidence="8" id="KW-1185">Reference proteome</keyword>
<dbReference type="InterPro" id="IPR053180">
    <property type="entry name" value="Ca-binding_acidic-repeat"/>
</dbReference>
<dbReference type="Gene3D" id="3.40.50.1820">
    <property type="entry name" value="alpha/beta hydrolase"/>
    <property type="match status" value="1"/>
</dbReference>
<dbReference type="GO" id="GO:0030247">
    <property type="term" value="F:polysaccharide binding"/>
    <property type="evidence" value="ECO:0007669"/>
    <property type="project" value="UniProtKB-UniRule"/>
</dbReference>
<feature type="compositionally biased region" description="Acidic residues" evidence="5">
    <location>
        <begin position="313"/>
        <end position="328"/>
    </location>
</feature>
<dbReference type="Gene3D" id="2.60.40.290">
    <property type="match status" value="2"/>
</dbReference>
<dbReference type="Pfam" id="PF01764">
    <property type="entry name" value="Lipase_3"/>
    <property type="match status" value="1"/>
</dbReference>
<dbReference type="AlphaFoldDB" id="A0A1I6IYE2"/>
<dbReference type="InterPro" id="IPR008965">
    <property type="entry name" value="CBM2/CBM3_carb-bd_dom_sf"/>
</dbReference>
<dbReference type="Gene3D" id="4.10.1080.10">
    <property type="entry name" value="TSP type-3 repeat"/>
    <property type="match status" value="1"/>
</dbReference>
<evidence type="ECO:0000256" key="2">
    <source>
        <dbReference type="ARBA" id="ARBA00022525"/>
    </source>
</evidence>
<evidence type="ECO:0000313" key="8">
    <source>
        <dbReference type="Proteomes" id="UP000199659"/>
    </source>
</evidence>
<gene>
    <name evidence="7" type="ORF">SAMN05661086_01254</name>
</gene>
<dbReference type="PANTHER" id="PTHR37467:SF1">
    <property type="entry name" value="EXPORTED CALCIUM-BINDING GLYCOPROTEIN"/>
    <property type="match status" value="1"/>
</dbReference>
<dbReference type="InterPro" id="IPR029058">
    <property type="entry name" value="AB_hydrolase_fold"/>
</dbReference>
<dbReference type="RefSeq" id="WP_177214576.1">
    <property type="nucleotide sequence ID" value="NZ_FOYZ01000004.1"/>
</dbReference>
<keyword evidence="4" id="KW-0106">Calcium</keyword>
<accession>A0A1I6IYE2</accession>
<dbReference type="SMART" id="SM00637">
    <property type="entry name" value="CBD_II"/>
    <property type="match status" value="2"/>
</dbReference>
<feature type="domain" description="CBM2" evidence="6">
    <location>
        <begin position="40"/>
        <end position="149"/>
    </location>
</feature>